<keyword evidence="1" id="KW-0812">Transmembrane</keyword>
<feature type="transmembrane region" description="Helical" evidence="1">
    <location>
        <begin position="95"/>
        <end position="114"/>
    </location>
</feature>
<accession>A0A2H9VS04</accession>
<evidence type="ECO:0000313" key="2">
    <source>
        <dbReference type="EMBL" id="PJJ83600.1"/>
    </source>
</evidence>
<reference evidence="2 3" key="1">
    <citation type="submission" date="2017-11" db="EMBL/GenBank/DDBJ databases">
        <title>Genomic Encyclopedia of Archaeal and Bacterial Type Strains, Phase II (KMG-II): From Individual Species to Whole Genera.</title>
        <authorList>
            <person name="Goeker M."/>
        </authorList>
    </citation>
    <scope>NUCLEOTIDE SEQUENCE [LARGE SCALE GENOMIC DNA]</scope>
    <source>
        <strain evidence="2 3">DSM 28175</strain>
    </source>
</reference>
<protein>
    <submittedName>
        <fullName evidence="2">Uncharacterized protein</fullName>
    </submittedName>
</protein>
<dbReference type="RefSeq" id="WP_100339851.1">
    <property type="nucleotide sequence ID" value="NZ_PGFJ01000001.1"/>
</dbReference>
<keyword evidence="1" id="KW-1133">Transmembrane helix</keyword>
<keyword evidence="1" id="KW-0472">Membrane</keyword>
<feature type="transmembrane region" description="Helical" evidence="1">
    <location>
        <begin position="38"/>
        <end position="59"/>
    </location>
</feature>
<dbReference type="OrthoDB" id="651989at2"/>
<feature type="transmembrane region" description="Helical" evidence="1">
    <location>
        <begin position="160"/>
        <end position="182"/>
    </location>
</feature>
<dbReference type="AlphaFoldDB" id="A0A2H9VS04"/>
<keyword evidence="3" id="KW-1185">Reference proteome</keyword>
<feature type="transmembrane region" description="Helical" evidence="1">
    <location>
        <begin position="65"/>
        <end position="83"/>
    </location>
</feature>
<dbReference type="Proteomes" id="UP000242687">
    <property type="component" value="Unassembled WGS sequence"/>
</dbReference>
<dbReference type="EMBL" id="PGFJ01000001">
    <property type="protein sequence ID" value="PJJ83600.1"/>
    <property type="molecule type" value="Genomic_DNA"/>
</dbReference>
<evidence type="ECO:0000256" key="1">
    <source>
        <dbReference type="SAM" id="Phobius"/>
    </source>
</evidence>
<feature type="transmembrane region" description="Helical" evidence="1">
    <location>
        <begin position="188"/>
        <end position="209"/>
    </location>
</feature>
<proteinExistence type="predicted"/>
<feature type="transmembrane region" description="Helical" evidence="1">
    <location>
        <begin position="6"/>
        <end position="26"/>
    </location>
</feature>
<gene>
    <name evidence="2" type="ORF">CLV57_0585</name>
</gene>
<evidence type="ECO:0000313" key="3">
    <source>
        <dbReference type="Proteomes" id="UP000242687"/>
    </source>
</evidence>
<feature type="transmembrane region" description="Helical" evidence="1">
    <location>
        <begin position="120"/>
        <end position="139"/>
    </location>
</feature>
<comment type="caution">
    <text evidence="2">The sequence shown here is derived from an EMBL/GenBank/DDBJ whole genome shotgun (WGS) entry which is preliminary data.</text>
</comment>
<organism evidence="2 3">
    <name type="scientific">Mucilaginibacter auburnensis</name>
    <dbReference type="NCBI Taxonomy" id="1457233"/>
    <lineage>
        <taxon>Bacteria</taxon>
        <taxon>Pseudomonadati</taxon>
        <taxon>Bacteroidota</taxon>
        <taxon>Sphingobacteriia</taxon>
        <taxon>Sphingobacteriales</taxon>
        <taxon>Sphingobacteriaceae</taxon>
        <taxon>Mucilaginibacter</taxon>
    </lineage>
</organism>
<sequence>MSLSRLYLGYFIPAFTLVPVIAGLFLYNGINKPLRVLLIYLVTSFVFNVTGSVLAGFGINNLPGLHLYTVAEVLTIMLYYLYAFDKGLVSRWIKMVMIVFPVICIVNFSFFQSIYEFNTYTRPLGAIIVIVFTAAYLAMQSGFKNQQLIKRSGRLVASGFMIYFCSSLFQFIFSNVISKHAAKGVKLIIWNIHGTFVLIMYLLFLWAIIYERPKRQY</sequence>
<name>A0A2H9VS04_9SPHI</name>